<evidence type="ECO:0000313" key="5">
    <source>
        <dbReference type="EMBL" id="KAK6486114.1"/>
    </source>
</evidence>
<organism evidence="5 6">
    <name type="scientific">Huso huso</name>
    <name type="common">Beluga</name>
    <name type="synonym">Acipenser huso</name>
    <dbReference type="NCBI Taxonomy" id="61971"/>
    <lineage>
        <taxon>Eukaryota</taxon>
        <taxon>Metazoa</taxon>
        <taxon>Chordata</taxon>
        <taxon>Craniata</taxon>
        <taxon>Vertebrata</taxon>
        <taxon>Euteleostomi</taxon>
        <taxon>Actinopterygii</taxon>
        <taxon>Chondrostei</taxon>
        <taxon>Acipenseriformes</taxon>
        <taxon>Acipenseridae</taxon>
        <taxon>Huso</taxon>
    </lineage>
</organism>
<dbReference type="SUPFAM" id="SSF55681">
    <property type="entry name" value="Class II aaRS and biotin synthetases"/>
    <property type="match status" value="1"/>
</dbReference>
<dbReference type="PANTHER" id="PTHR12835">
    <property type="entry name" value="BIOTIN PROTEIN LIGASE"/>
    <property type="match status" value="1"/>
</dbReference>
<feature type="domain" description="BPL/LPL catalytic" evidence="4">
    <location>
        <begin position="652"/>
        <end position="850"/>
    </location>
</feature>
<keyword evidence="6" id="KW-1185">Reference proteome</keyword>
<evidence type="ECO:0000313" key="6">
    <source>
        <dbReference type="Proteomes" id="UP001369086"/>
    </source>
</evidence>
<evidence type="ECO:0000256" key="1">
    <source>
        <dbReference type="ARBA" id="ARBA00009934"/>
    </source>
</evidence>
<dbReference type="Gene3D" id="3.30.930.10">
    <property type="entry name" value="Bira Bifunctional Protein, Domain 2"/>
    <property type="match status" value="1"/>
</dbReference>
<dbReference type="NCBIfam" id="TIGR00121">
    <property type="entry name" value="birA_ligase"/>
    <property type="match status" value="1"/>
</dbReference>
<feature type="region of interest" description="Disordered" evidence="3">
    <location>
        <begin position="330"/>
        <end position="359"/>
    </location>
</feature>
<proteinExistence type="inferred from homology"/>
<comment type="similarity">
    <text evidence="1">Belongs to the biotin--protein ligase family.</text>
</comment>
<dbReference type="InterPro" id="IPR004408">
    <property type="entry name" value="Biotin_CoA_COase_ligase"/>
</dbReference>
<sequence length="924" mass="102330">MLITLCYVYLWVRFQRCYTLVIRSTVHRLHASSSFTFCTALKPGQLQKEKQRHGQSFSKHVTSPSNLEETACLQLGNKLLYITDSQPCEDLSKWTLLQETPLIYLESTPRRERVAFVLEAASGQEQETALHKLSASSKKILKWSDYCLPLACISGDPFKLIADASVDNFCRLGVAFMEDRLQMDNGMVPEKIVSVLLEESALKKLVENTKMDGEKSPVPGTQTEQAEAEIPKLKETVSDNESGDNRQDGPQLAKTVQGLQKDRSSDKAQEENANQPQSTDQKENQASLGGNHHRDGHHLHLSSCHECLELENSTIESVKFASAENIHNLPDDYSGFGNRSEDESCTGQSRRVNVSGKPPNVLVYTGSDPSRFQTKYQQVKTILAECIDMDSYIVYHLLEEQVLKDPWAENSLLLVFASEEPVPEKFHKLFLNYLSKGGKILGLSSFFCFSGVNLAPKEALKNKIHKLCFTKTDHTDIELDVLTSGMVYEKVGASRDSGVEFWGQLGNKDKDMVIVRLPYGDNGGEAILSQVLLDTSPDSQEIQDPEDFNMLKVSNARRYEVLTEILSALGLSCELSNVPPPSPLYLLTTTESSRLSFLEWLSTAVDTEGILRSAKVSLKAVSALQPGMELMEGILPLVTQPLGFSSEQLDLQTYSRSLQSRSLGQIVLFAEVTPTTMDLLDGMMLQLPQEMGLIAIAGRQTQGKGRGGNAWLSPLGSALFTLHVRVPVQSPLGQRIPFLQHLVALAVVEAVRTLPGYQDIDLRVKWPNDIYYSALMKLGGVLVTSTLMGNTFHALVGCGFNVSNSNPTVCINDLIVQYNKENGSALKALSTAQLIGRSVTVLERLIDAFQEKGAPGVLPLYYKRWVHSGTRVRLWSEQGPQACIVGLDDCGFLQVESEEQGIVSVQPDGNSFDMLRNLIVTKQR</sequence>
<dbReference type="InterPro" id="IPR004143">
    <property type="entry name" value="BPL_LPL_catalytic"/>
</dbReference>
<dbReference type="EMBL" id="JAHFZB010000009">
    <property type="protein sequence ID" value="KAK6486114.1"/>
    <property type="molecule type" value="Genomic_DNA"/>
</dbReference>
<name>A0ABR0ZMQ7_HUSHU</name>
<dbReference type="PROSITE" id="PS51733">
    <property type="entry name" value="BPL_LPL_CATALYTIC"/>
    <property type="match status" value="1"/>
</dbReference>
<feature type="compositionally biased region" description="Basic and acidic residues" evidence="3">
    <location>
        <begin position="260"/>
        <end position="270"/>
    </location>
</feature>
<dbReference type="CDD" id="cd16442">
    <property type="entry name" value="BPL"/>
    <property type="match status" value="1"/>
</dbReference>
<keyword evidence="2" id="KW-0436">Ligase</keyword>
<dbReference type="PANTHER" id="PTHR12835:SF5">
    <property type="entry name" value="BIOTIN--PROTEIN LIGASE"/>
    <property type="match status" value="1"/>
</dbReference>
<dbReference type="Proteomes" id="UP001369086">
    <property type="component" value="Unassembled WGS sequence"/>
</dbReference>
<evidence type="ECO:0000256" key="3">
    <source>
        <dbReference type="SAM" id="MobiDB-lite"/>
    </source>
</evidence>
<dbReference type="InterPro" id="IPR045864">
    <property type="entry name" value="aa-tRNA-synth_II/BPL/LPL"/>
</dbReference>
<reference evidence="5 6" key="1">
    <citation type="submission" date="2021-05" db="EMBL/GenBank/DDBJ databases">
        <authorList>
            <person name="Zahm M."/>
            <person name="Klopp C."/>
            <person name="Cabau C."/>
            <person name="Kuhl H."/>
            <person name="Suciu R."/>
            <person name="Ciorpac M."/>
            <person name="Holostenco D."/>
            <person name="Gessner J."/>
            <person name="Wuertz S."/>
            <person name="Hohne C."/>
            <person name="Stock M."/>
            <person name="Gislard M."/>
            <person name="Lluch J."/>
            <person name="Milhes M."/>
            <person name="Lampietro C."/>
            <person name="Lopez Roques C."/>
            <person name="Donnadieu C."/>
            <person name="Du K."/>
            <person name="Schartl M."/>
            <person name="Guiguen Y."/>
        </authorList>
    </citation>
    <scope>NUCLEOTIDE SEQUENCE [LARGE SCALE GENOMIC DNA]</scope>
    <source>
        <strain evidence="5">Hh-F2</strain>
        <tissue evidence="5">Blood</tissue>
    </source>
</reference>
<protein>
    <submittedName>
        <fullName evidence="5">Biotin--protein ligase-like isoform X1</fullName>
    </submittedName>
</protein>
<feature type="region of interest" description="Disordered" evidence="3">
    <location>
        <begin position="207"/>
        <end position="297"/>
    </location>
</feature>
<evidence type="ECO:0000256" key="2">
    <source>
        <dbReference type="ARBA" id="ARBA00022598"/>
    </source>
</evidence>
<feature type="compositionally biased region" description="Basic and acidic residues" evidence="3">
    <location>
        <begin position="229"/>
        <end position="247"/>
    </location>
</feature>
<dbReference type="Pfam" id="PF03099">
    <property type="entry name" value="BPL_LplA_LipB"/>
    <property type="match status" value="1"/>
</dbReference>
<comment type="caution">
    <text evidence="5">The sequence shown here is derived from an EMBL/GenBank/DDBJ whole genome shotgun (WGS) entry which is preliminary data.</text>
</comment>
<evidence type="ECO:0000259" key="4">
    <source>
        <dbReference type="PROSITE" id="PS51733"/>
    </source>
</evidence>
<gene>
    <name evidence="5" type="ORF">HHUSO_G12051</name>
</gene>
<feature type="compositionally biased region" description="Polar residues" evidence="3">
    <location>
        <begin position="271"/>
        <end position="288"/>
    </location>
</feature>
<accession>A0ABR0ZMQ7</accession>